<feature type="transmembrane region" description="Helical" evidence="7">
    <location>
        <begin position="260"/>
        <end position="277"/>
    </location>
</feature>
<dbReference type="KEGG" id="sti:Sthe_0124"/>
<keyword evidence="10" id="KW-1185">Reference proteome</keyword>
<dbReference type="InterPro" id="IPR050171">
    <property type="entry name" value="MFS_Transporters"/>
</dbReference>
<evidence type="ECO:0000256" key="1">
    <source>
        <dbReference type="ARBA" id="ARBA00004651"/>
    </source>
</evidence>
<keyword evidence="4 7" id="KW-0812">Transmembrane</keyword>
<dbReference type="RefSeq" id="WP_012870611.1">
    <property type="nucleotide sequence ID" value="NC_013523.1"/>
</dbReference>
<dbReference type="InParanoid" id="D1C625"/>
<organism evidence="9 10">
    <name type="scientific">Sphaerobacter thermophilus (strain ATCC 49802 / DSM 20745 / KCCM 41009 / NCIMB 13125 / S 6022)</name>
    <dbReference type="NCBI Taxonomy" id="479434"/>
    <lineage>
        <taxon>Bacteria</taxon>
        <taxon>Pseudomonadati</taxon>
        <taxon>Thermomicrobiota</taxon>
        <taxon>Thermomicrobia</taxon>
        <taxon>Sphaerobacterales</taxon>
        <taxon>Sphaerobacterineae</taxon>
        <taxon>Sphaerobacteraceae</taxon>
        <taxon>Sphaerobacter</taxon>
    </lineage>
</organism>
<dbReference type="STRING" id="479434.Sthe_0124"/>
<gene>
    <name evidence="9" type="ordered locus">Sthe_0124</name>
</gene>
<feature type="domain" description="Major facilitator superfamily (MFS) profile" evidence="8">
    <location>
        <begin position="16"/>
        <end position="402"/>
    </location>
</feature>
<dbReference type="Gene3D" id="1.20.1250.20">
    <property type="entry name" value="MFS general substrate transporter like domains"/>
    <property type="match status" value="2"/>
</dbReference>
<name>D1C625_SPHTD</name>
<evidence type="ECO:0000256" key="5">
    <source>
        <dbReference type="ARBA" id="ARBA00022989"/>
    </source>
</evidence>
<keyword evidence="3" id="KW-1003">Cell membrane</keyword>
<dbReference type="AlphaFoldDB" id="D1C625"/>
<feature type="transmembrane region" description="Helical" evidence="7">
    <location>
        <begin position="222"/>
        <end position="240"/>
    </location>
</feature>
<feature type="transmembrane region" description="Helical" evidence="7">
    <location>
        <begin position="111"/>
        <end position="129"/>
    </location>
</feature>
<dbReference type="InterPro" id="IPR011701">
    <property type="entry name" value="MFS"/>
</dbReference>
<feature type="transmembrane region" description="Helical" evidence="7">
    <location>
        <begin position="379"/>
        <end position="399"/>
    </location>
</feature>
<keyword evidence="2" id="KW-0813">Transport</keyword>
<evidence type="ECO:0000256" key="7">
    <source>
        <dbReference type="SAM" id="Phobius"/>
    </source>
</evidence>
<dbReference type="PANTHER" id="PTHR23517">
    <property type="entry name" value="RESISTANCE PROTEIN MDTM, PUTATIVE-RELATED-RELATED"/>
    <property type="match status" value="1"/>
</dbReference>
<feature type="transmembrane region" description="Helical" evidence="7">
    <location>
        <begin position="170"/>
        <end position="188"/>
    </location>
</feature>
<keyword evidence="6 7" id="KW-0472">Membrane</keyword>
<reference evidence="10" key="1">
    <citation type="submission" date="2009-11" db="EMBL/GenBank/DDBJ databases">
        <title>The complete chromosome 1 of Sphaerobacter thermophilus DSM 20745.</title>
        <authorList>
            <person name="Lucas S."/>
            <person name="Copeland A."/>
            <person name="Lapidus A."/>
            <person name="Glavina del Rio T."/>
            <person name="Dalin E."/>
            <person name="Tice H."/>
            <person name="Bruce D."/>
            <person name="Goodwin L."/>
            <person name="Pitluck S."/>
            <person name="Kyrpides N."/>
            <person name="Mavromatis K."/>
            <person name="Ivanova N."/>
            <person name="Mikhailova N."/>
            <person name="LaButti K.M."/>
            <person name="Clum A."/>
            <person name="Sun H.I."/>
            <person name="Brettin T."/>
            <person name="Detter J.C."/>
            <person name="Han C."/>
            <person name="Larimer F."/>
            <person name="Land M."/>
            <person name="Hauser L."/>
            <person name="Markowitz V."/>
            <person name="Cheng J.F."/>
            <person name="Hugenholtz P."/>
            <person name="Woyke T."/>
            <person name="Wu D."/>
            <person name="Steenblock K."/>
            <person name="Schneider S."/>
            <person name="Pukall R."/>
            <person name="Goeker M."/>
            <person name="Klenk H.P."/>
            <person name="Eisen J.A."/>
        </authorList>
    </citation>
    <scope>NUCLEOTIDE SEQUENCE [LARGE SCALE GENOMIC DNA]</scope>
    <source>
        <strain evidence="10">ATCC 49802 / DSM 20745 / S 6022</strain>
    </source>
</reference>
<dbReference type="PROSITE" id="PS00216">
    <property type="entry name" value="SUGAR_TRANSPORT_1"/>
    <property type="match status" value="1"/>
</dbReference>
<evidence type="ECO:0000256" key="6">
    <source>
        <dbReference type="ARBA" id="ARBA00023136"/>
    </source>
</evidence>
<sequence>MRRVSDLGTWYRRNRILVWVCAVIAVNQLGFGSIVPVVPLYAESFGVSHGLIGLTIAVYGLARFLAAVPAGRIADGPGRRWTLALGGAVTVAGNLLCALAPTYALFLAARFIAGAGAAMVLTGGQIILADVTTPETRGRTMAIYQSVFLFAVGVGPLPGGMLAEYGGLDFPFYAYAVVGGAVALLALARVPETKSLRSGAVAGSAARPPFAQQVRLLGTTPAFLLVSLVGFGNAFARTGALFNLVPTLAQTRMGLSETQIGVGLSLVSIVGLVMAYPSGMLVDRFGRKVVIVPATLLSAAALALFSVSSDFAWYLVSSSVWALASGVSGAAPAAYAADVAPAGMNAAAMGAFRMLADAGYVVGPALLGWTADLFGTNASLYGTGFLLAACGLSFARFAPETYARRAAARDVRAGT</sequence>
<feature type="transmembrane region" description="Helical" evidence="7">
    <location>
        <begin position="50"/>
        <end position="71"/>
    </location>
</feature>
<dbReference type="GO" id="GO:0022857">
    <property type="term" value="F:transmembrane transporter activity"/>
    <property type="evidence" value="ECO:0007669"/>
    <property type="project" value="InterPro"/>
</dbReference>
<dbReference type="CDD" id="cd17325">
    <property type="entry name" value="MFS_MdtG_SLC18_like"/>
    <property type="match status" value="1"/>
</dbReference>
<comment type="subcellular location">
    <subcellularLocation>
        <location evidence="1">Cell membrane</location>
        <topology evidence="1">Multi-pass membrane protein</topology>
    </subcellularLocation>
</comment>
<protein>
    <submittedName>
        <fullName evidence="9">Major facilitator superfamily MFS_1</fullName>
    </submittedName>
</protein>
<dbReference type="InterPro" id="IPR036259">
    <property type="entry name" value="MFS_trans_sf"/>
</dbReference>
<evidence type="ECO:0000313" key="9">
    <source>
        <dbReference type="EMBL" id="ACZ37563.1"/>
    </source>
</evidence>
<evidence type="ECO:0000256" key="2">
    <source>
        <dbReference type="ARBA" id="ARBA00022448"/>
    </source>
</evidence>
<dbReference type="HOGENOM" id="CLU_001265_10_14_0"/>
<accession>D1C625</accession>
<dbReference type="SUPFAM" id="SSF103473">
    <property type="entry name" value="MFS general substrate transporter"/>
    <property type="match status" value="1"/>
</dbReference>
<evidence type="ECO:0000313" key="10">
    <source>
        <dbReference type="Proteomes" id="UP000002027"/>
    </source>
</evidence>
<evidence type="ECO:0000256" key="4">
    <source>
        <dbReference type="ARBA" id="ARBA00022692"/>
    </source>
</evidence>
<feature type="transmembrane region" description="Helical" evidence="7">
    <location>
        <begin position="83"/>
        <end position="105"/>
    </location>
</feature>
<feature type="transmembrane region" description="Helical" evidence="7">
    <location>
        <begin position="289"/>
        <end position="307"/>
    </location>
</feature>
<dbReference type="OrthoDB" id="9810492at2"/>
<dbReference type="PANTHER" id="PTHR23517:SF3">
    <property type="entry name" value="INTEGRAL MEMBRANE TRANSPORT PROTEIN"/>
    <property type="match status" value="1"/>
</dbReference>
<dbReference type="InterPro" id="IPR005829">
    <property type="entry name" value="Sugar_transporter_CS"/>
</dbReference>
<dbReference type="FunCoup" id="D1C625">
    <property type="interactions" value="360"/>
</dbReference>
<dbReference type="Proteomes" id="UP000002027">
    <property type="component" value="Chromosome 1"/>
</dbReference>
<reference evidence="9 10" key="2">
    <citation type="journal article" date="2010" name="Stand. Genomic Sci.">
        <title>Complete genome sequence of Desulfohalobium retbaense type strain (HR(100)).</title>
        <authorList>
            <person name="Spring S."/>
            <person name="Nolan M."/>
            <person name="Lapidus A."/>
            <person name="Glavina Del Rio T."/>
            <person name="Copeland A."/>
            <person name="Tice H."/>
            <person name="Cheng J.F."/>
            <person name="Lucas S."/>
            <person name="Land M."/>
            <person name="Chen F."/>
            <person name="Bruce D."/>
            <person name="Goodwin L."/>
            <person name="Pitluck S."/>
            <person name="Ivanova N."/>
            <person name="Mavromatis K."/>
            <person name="Mikhailova N."/>
            <person name="Pati A."/>
            <person name="Chen A."/>
            <person name="Palaniappan K."/>
            <person name="Hauser L."/>
            <person name="Chang Y.J."/>
            <person name="Jeffries C.D."/>
            <person name="Munk C."/>
            <person name="Kiss H."/>
            <person name="Chain P."/>
            <person name="Han C."/>
            <person name="Brettin T."/>
            <person name="Detter J.C."/>
            <person name="Schuler E."/>
            <person name="Goker M."/>
            <person name="Rohde M."/>
            <person name="Bristow J."/>
            <person name="Eisen J.A."/>
            <person name="Markowitz V."/>
            <person name="Hugenholtz P."/>
            <person name="Kyrpides N.C."/>
            <person name="Klenk H.P."/>
        </authorList>
    </citation>
    <scope>NUCLEOTIDE SEQUENCE [LARGE SCALE GENOMIC DNA]</scope>
    <source>
        <strain evidence="10">ATCC 49802 / DSM 20745 / S 6022</strain>
    </source>
</reference>
<dbReference type="Pfam" id="PF07690">
    <property type="entry name" value="MFS_1"/>
    <property type="match status" value="1"/>
</dbReference>
<dbReference type="InterPro" id="IPR020846">
    <property type="entry name" value="MFS_dom"/>
</dbReference>
<dbReference type="eggNOG" id="COG2814">
    <property type="taxonomic scope" value="Bacteria"/>
</dbReference>
<dbReference type="GO" id="GO:0005886">
    <property type="term" value="C:plasma membrane"/>
    <property type="evidence" value="ECO:0007669"/>
    <property type="project" value="UniProtKB-SubCell"/>
</dbReference>
<keyword evidence="5 7" id="KW-1133">Transmembrane helix</keyword>
<feature type="transmembrane region" description="Helical" evidence="7">
    <location>
        <begin position="141"/>
        <end position="158"/>
    </location>
</feature>
<dbReference type="EMBL" id="CP001823">
    <property type="protein sequence ID" value="ACZ37563.1"/>
    <property type="molecule type" value="Genomic_DNA"/>
</dbReference>
<proteinExistence type="predicted"/>
<evidence type="ECO:0000256" key="3">
    <source>
        <dbReference type="ARBA" id="ARBA00022475"/>
    </source>
</evidence>
<evidence type="ECO:0000259" key="8">
    <source>
        <dbReference type="PROSITE" id="PS50850"/>
    </source>
</evidence>
<feature type="transmembrane region" description="Helical" evidence="7">
    <location>
        <begin position="16"/>
        <end position="38"/>
    </location>
</feature>
<dbReference type="PROSITE" id="PS50850">
    <property type="entry name" value="MFS"/>
    <property type="match status" value="1"/>
</dbReference>